<evidence type="ECO:0000256" key="3">
    <source>
        <dbReference type="ARBA" id="ARBA00023163"/>
    </source>
</evidence>
<keyword evidence="1" id="KW-0805">Transcription regulation</keyword>
<dbReference type="InterPro" id="IPR036388">
    <property type="entry name" value="WH-like_DNA-bd_sf"/>
</dbReference>
<dbReference type="InterPro" id="IPR000524">
    <property type="entry name" value="Tscrpt_reg_HTH_GntR"/>
</dbReference>
<dbReference type="PANTHER" id="PTHR44846">
    <property type="entry name" value="MANNOSYL-D-GLYCERATE TRANSPORT/METABOLISM SYSTEM REPRESSOR MNGR-RELATED"/>
    <property type="match status" value="1"/>
</dbReference>
<feature type="domain" description="HTH gntR-type" evidence="4">
    <location>
        <begin position="70"/>
        <end position="138"/>
    </location>
</feature>
<evidence type="ECO:0000259" key="4">
    <source>
        <dbReference type="PROSITE" id="PS50949"/>
    </source>
</evidence>
<keyword evidence="3" id="KW-0804">Transcription</keyword>
<dbReference type="EMBL" id="JABXJJ020000022">
    <property type="protein sequence ID" value="MDI5971429.1"/>
    <property type="molecule type" value="Genomic_DNA"/>
</dbReference>
<dbReference type="GO" id="GO:0003677">
    <property type="term" value="F:DNA binding"/>
    <property type="evidence" value="ECO:0007669"/>
    <property type="project" value="UniProtKB-KW"/>
</dbReference>
<protein>
    <submittedName>
        <fullName evidence="5">GntR family transcriptional regulator</fullName>
    </submittedName>
</protein>
<gene>
    <name evidence="5" type="ORF">POF50_019160</name>
</gene>
<evidence type="ECO:0000256" key="2">
    <source>
        <dbReference type="ARBA" id="ARBA00023125"/>
    </source>
</evidence>
<dbReference type="SMART" id="SM00345">
    <property type="entry name" value="HTH_GNTR"/>
    <property type="match status" value="2"/>
</dbReference>
<evidence type="ECO:0000313" key="5">
    <source>
        <dbReference type="EMBL" id="MDI5971429.1"/>
    </source>
</evidence>
<dbReference type="GO" id="GO:0045892">
    <property type="term" value="P:negative regulation of DNA-templated transcription"/>
    <property type="evidence" value="ECO:0007669"/>
    <property type="project" value="TreeGrafter"/>
</dbReference>
<dbReference type="Pfam" id="PF00392">
    <property type="entry name" value="GntR"/>
    <property type="match status" value="2"/>
</dbReference>
<keyword evidence="2" id="KW-0238">DNA-binding</keyword>
<dbReference type="SUPFAM" id="SSF46785">
    <property type="entry name" value="Winged helix' DNA-binding domain"/>
    <property type="match status" value="2"/>
</dbReference>
<reference evidence="5" key="1">
    <citation type="submission" date="2023-05" db="EMBL/GenBank/DDBJ databases">
        <title>Streptantibioticus silvisoli sp. nov., acidotolerant actinomycetes 1 from pine litter.</title>
        <authorList>
            <person name="Swiecimska M."/>
            <person name="Golinska P."/>
            <person name="Sangal V."/>
            <person name="Wachnowicz B."/>
            <person name="Goodfellow M."/>
        </authorList>
    </citation>
    <scope>NUCLEOTIDE SEQUENCE</scope>
    <source>
        <strain evidence="5">SL13</strain>
    </source>
</reference>
<dbReference type="GO" id="GO:0003700">
    <property type="term" value="F:DNA-binding transcription factor activity"/>
    <property type="evidence" value="ECO:0007669"/>
    <property type="project" value="InterPro"/>
</dbReference>
<dbReference type="AlphaFoldDB" id="A0AA90KHH7"/>
<name>A0AA90KHH7_9ACTN</name>
<dbReference type="InterPro" id="IPR050679">
    <property type="entry name" value="Bact_HTH_transcr_reg"/>
</dbReference>
<accession>A0AA90KHH7</accession>
<sequence>MAQANPRGTFRRVADAVRVAASDDLECLREADVVRDHGVSRTTARRALKALEADGFVRAEPGVGWRITGGTAPRSLPEQMVDLIREEQLAIGAPFPSEATLCERFQRSRPTIRRALAVLEADGFLMARPGKGRTVLRVPGTTEATPEAGADETD</sequence>
<dbReference type="CDD" id="cd07377">
    <property type="entry name" value="WHTH_GntR"/>
    <property type="match status" value="1"/>
</dbReference>
<comment type="caution">
    <text evidence="5">The sequence shown here is derived from an EMBL/GenBank/DDBJ whole genome shotgun (WGS) entry which is preliminary data.</text>
</comment>
<dbReference type="InterPro" id="IPR036390">
    <property type="entry name" value="WH_DNA-bd_sf"/>
</dbReference>
<evidence type="ECO:0000256" key="1">
    <source>
        <dbReference type="ARBA" id="ARBA00023015"/>
    </source>
</evidence>
<dbReference type="PRINTS" id="PR00035">
    <property type="entry name" value="HTHGNTR"/>
</dbReference>
<proteinExistence type="predicted"/>
<organism evidence="5">
    <name type="scientific">Streptantibioticus silvisoli</name>
    <dbReference type="NCBI Taxonomy" id="2705255"/>
    <lineage>
        <taxon>Bacteria</taxon>
        <taxon>Bacillati</taxon>
        <taxon>Actinomycetota</taxon>
        <taxon>Actinomycetes</taxon>
        <taxon>Kitasatosporales</taxon>
        <taxon>Streptomycetaceae</taxon>
        <taxon>Streptantibioticus</taxon>
    </lineage>
</organism>
<dbReference type="RefSeq" id="WP_271313569.1">
    <property type="nucleotide sequence ID" value="NZ_JABXJJ020000022.1"/>
</dbReference>
<dbReference type="Gene3D" id="1.10.10.10">
    <property type="entry name" value="Winged helix-like DNA-binding domain superfamily/Winged helix DNA-binding domain"/>
    <property type="match status" value="2"/>
</dbReference>
<dbReference type="PROSITE" id="PS50949">
    <property type="entry name" value="HTH_GNTR"/>
    <property type="match status" value="1"/>
</dbReference>
<dbReference type="PANTHER" id="PTHR44846:SF1">
    <property type="entry name" value="MANNOSYL-D-GLYCERATE TRANSPORT_METABOLISM SYSTEM REPRESSOR MNGR-RELATED"/>
    <property type="match status" value="1"/>
</dbReference>